<protein>
    <submittedName>
        <fullName evidence="8">LD-carboxypeptidase</fullName>
    </submittedName>
</protein>
<evidence type="ECO:0000256" key="5">
    <source>
        <dbReference type="ARBA" id="ARBA00022825"/>
    </source>
</evidence>
<evidence type="ECO:0000259" key="6">
    <source>
        <dbReference type="Pfam" id="PF02016"/>
    </source>
</evidence>
<evidence type="ECO:0000313" key="9">
    <source>
        <dbReference type="Proteomes" id="UP001252186"/>
    </source>
</evidence>
<dbReference type="Gene3D" id="3.50.30.60">
    <property type="entry name" value="LD-carboxypeptidase A C-terminal domain-like"/>
    <property type="match status" value="1"/>
</dbReference>
<dbReference type="CDD" id="cd07025">
    <property type="entry name" value="Peptidase_S66"/>
    <property type="match status" value="1"/>
</dbReference>
<dbReference type="InterPro" id="IPR027478">
    <property type="entry name" value="LdcA_N"/>
</dbReference>
<evidence type="ECO:0000256" key="1">
    <source>
        <dbReference type="ARBA" id="ARBA00010233"/>
    </source>
</evidence>
<sequence>MLKQLLLFVFSFSFILSYSNNFKSDLIKPPSLKKGDTILIVAPAGKLKNLEAIQAGIDLAEQWGLVVKLGKYVLGESNSFSGTDQERLDDFQKGLDNPNIKMIWAGRGGYGTVRIIDDLDFTTFKKHPKWVVGYSDITVLHNKLHTLGYQSIHAQMPSTLDLKDPIQEPSMQSLYQVLFGKKLKYSLDGNGNNKIGKCKGTLVGGNLSILYSMLGSDTDLDTTGKIIFIEDVGEYLYHIDRMLISLKRAGYFEKAAGLIVGDFRLKTNDSNPFGKTLQEVVFETLEGTDFPVIFDFPAGHIDDNRALVFGSEVRLKVSKEKVSVSTIN</sequence>
<feature type="domain" description="LD-carboxypeptidase C-terminal" evidence="7">
    <location>
        <begin position="199"/>
        <end position="315"/>
    </location>
</feature>
<keyword evidence="2" id="KW-0121">Carboxypeptidase</keyword>
<dbReference type="Proteomes" id="UP001252186">
    <property type="component" value="Unassembled WGS sequence"/>
</dbReference>
<dbReference type="InterPro" id="IPR003507">
    <property type="entry name" value="S66_fam"/>
</dbReference>
<dbReference type="InterPro" id="IPR040449">
    <property type="entry name" value="Peptidase_S66_N"/>
</dbReference>
<evidence type="ECO:0000259" key="7">
    <source>
        <dbReference type="Pfam" id="PF17676"/>
    </source>
</evidence>
<name>A0ABU2Y7G3_9FLAO</name>
<dbReference type="Pfam" id="PF17676">
    <property type="entry name" value="Peptidase_S66C"/>
    <property type="match status" value="1"/>
</dbReference>
<evidence type="ECO:0000256" key="4">
    <source>
        <dbReference type="ARBA" id="ARBA00022801"/>
    </source>
</evidence>
<dbReference type="EMBL" id="JAVRHV010000005">
    <property type="protein sequence ID" value="MDT0553766.1"/>
    <property type="molecule type" value="Genomic_DNA"/>
</dbReference>
<accession>A0ABU2Y7G3</accession>
<keyword evidence="4" id="KW-0378">Hydrolase</keyword>
<dbReference type="SUPFAM" id="SSF52317">
    <property type="entry name" value="Class I glutamine amidotransferase-like"/>
    <property type="match status" value="1"/>
</dbReference>
<dbReference type="InterPro" id="IPR029062">
    <property type="entry name" value="Class_I_gatase-like"/>
</dbReference>
<dbReference type="SUPFAM" id="SSF141986">
    <property type="entry name" value="LD-carboxypeptidase A C-terminal domain-like"/>
    <property type="match status" value="1"/>
</dbReference>
<keyword evidence="3" id="KW-0645">Protease</keyword>
<dbReference type="PIRSF" id="PIRSF028757">
    <property type="entry name" value="LD-carboxypeptidase"/>
    <property type="match status" value="1"/>
</dbReference>
<comment type="caution">
    <text evidence="8">The sequence shown here is derived from an EMBL/GenBank/DDBJ whole genome shotgun (WGS) entry which is preliminary data.</text>
</comment>
<dbReference type="PANTHER" id="PTHR30237">
    <property type="entry name" value="MURAMOYLTETRAPEPTIDE CARBOXYPEPTIDASE"/>
    <property type="match status" value="1"/>
</dbReference>
<reference evidence="8 9" key="1">
    <citation type="submission" date="2023-09" db="EMBL/GenBank/DDBJ databases">
        <authorList>
            <person name="Rey-Velasco X."/>
        </authorList>
    </citation>
    <scope>NUCLEOTIDE SEQUENCE [LARGE SCALE GENOMIC DNA]</scope>
    <source>
        <strain evidence="8 9">P050</strain>
    </source>
</reference>
<dbReference type="Pfam" id="PF02016">
    <property type="entry name" value="Peptidase_S66"/>
    <property type="match status" value="1"/>
</dbReference>
<gene>
    <name evidence="8" type="ORF">RM519_10955</name>
</gene>
<organism evidence="8 9">
    <name type="scientific">Urechidicola vernalis</name>
    <dbReference type="NCBI Taxonomy" id="3075600"/>
    <lineage>
        <taxon>Bacteria</taxon>
        <taxon>Pseudomonadati</taxon>
        <taxon>Bacteroidota</taxon>
        <taxon>Flavobacteriia</taxon>
        <taxon>Flavobacteriales</taxon>
        <taxon>Flavobacteriaceae</taxon>
        <taxon>Urechidicola</taxon>
    </lineage>
</organism>
<feature type="domain" description="LD-carboxypeptidase N-terminal" evidence="6">
    <location>
        <begin position="38"/>
        <end position="154"/>
    </location>
</feature>
<evidence type="ECO:0000256" key="2">
    <source>
        <dbReference type="ARBA" id="ARBA00022645"/>
    </source>
</evidence>
<dbReference type="RefSeq" id="WP_311593851.1">
    <property type="nucleotide sequence ID" value="NZ_JAVRHV010000005.1"/>
</dbReference>
<evidence type="ECO:0000313" key="8">
    <source>
        <dbReference type="EMBL" id="MDT0553766.1"/>
    </source>
</evidence>
<dbReference type="Gene3D" id="3.40.50.10740">
    <property type="entry name" value="Class I glutamine amidotransferase-like"/>
    <property type="match status" value="1"/>
</dbReference>
<proteinExistence type="inferred from homology"/>
<keyword evidence="5" id="KW-0720">Serine protease</keyword>
<keyword evidence="9" id="KW-1185">Reference proteome</keyword>
<evidence type="ECO:0000256" key="3">
    <source>
        <dbReference type="ARBA" id="ARBA00022670"/>
    </source>
</evidence>
<dbReference type="InterPro" id="IPR027461">
    <property type="entry name" value="Carboxypeptidase_A_C_sf"/>
</dbReference>
<comment type="similarity">
    <text evidence="1">Belongs to the peptidase S66 family.</text>
</comment>
<dbReference type="InterPro" id="IPR040921">
    <property type="entry name" value="Peptidase_S66C"/>
</dbReference>
<dbReference type="PANTHER" id="PTHR30237:SF2">
    <property type="entry name" value="MUREIN TETRAPEPTIDE CARBOXYPEPTIDASE"/>
    <property type="match status" value="1"/>
</dbReference>